<dbReference type="InterPro" id="IPR010970">
    <property type="entry name" value="Cys_dSase_SufS"/>
</dbReference>
<dbReference type="Gene3D" id="3.40.640.10">
    <property type="entry name" value="Type I PLP-dependent aspartate aminotransferase-like (Major domain)"/>
    <property type="match status" value="1"/>
</dbReference>
<dbReference type="InterPro" id="IPR000192">
    <property type="entry name" value="Aminotrans_V_dom"/>
</dbReference>
<accession>A0A2M8PAW3</accession>
<protein>
    <recommendedName>
        <fullName evidence="3">cysteine desulfurase</fullName>
        <ecNumber evidence="3">2.8.1.7</ecNumber>
    </recommendedName>
</protein>
<evidence type="ECO:0000256" key="5">
    <source>
        <dbReference type="ARBA" id="ARBA00022898"/>
    </source>
</evidence>
<keyword evidence="5" id="KW-0663">Pyridoxal phosphate</keyword>
<organism evidence="8 9">
    <name type="scientific">Candidatus Thermofonsia Clade 1 bacterium</name>
    <dbReference type="NCBI Taxonomy" id="2364210"/>
    <lineage>
        <taxon>Bacteria</taxon>
        <taxon>Bacillati</taxon>
        <taxon>Chloroflexota</taxon>
        <taxon>Candidatus Thermofontia</taxon>
        <taxon>Candidatus Thermofonsia Clade 1</taxon>
    </lineage>
</organism>
<sequence>AINLVAYAWGLANLRQGDHILVSEMEHHANIVPWQIVAQRTGAQVLPIPITEEGQIDQAAYQQLLSSGRVRMVALAHVSNVLGTINPIAELIGMAHAAEALVMVDGAQSAPHMPIDVRALDADFFAFSGHKLCAPTGIGVLYGKRALLEAMPPFLGGGSMIDRVSFTKTTYADLPQRFEAGTPNISGAIGLGAAIAYLRQIGLEAIHAHEQTLIQRTMAGLAEIEGVRMYGPSADQRAGLVAFTIQGVHAHDLAAGLDQAGIAVRAGHHCAMPLHEKFGIAASTRVSFYFYNTVEEADHFVRTVAAVKRFFAR</sequence>
<evidence type="ECO:0000259" key="7">
    <source>
        <dbReference type="Pfam" id="PF00266"/>
    </source>
</evidence>
<feature type="non-terminal residue" evidence="8">
    <location>
        <position position="1"/>
    </location>
</feature>
<dbReference type="InterPro" id="IPR015422">
    <property type="entry name" value="PyrdxlP-dep_Trfase_small"/>
</dbReference>
<dbReference type="CDD" id="cd06453">
    <property type="entry name" value="SufS_like"/>
    <property type="match status" value="1"/>
</dbReference>
<dbReference type="GO" id="GO:0030170">
    <property type="term" value="F:pyridoxal phosphate binding"/>
    <property type="evidence" value="ECO:0007669"/>
    <property type="project" value="InterPro"/>
</dbReference>
<dbReference type="EMBL" id="PGTM01000300">
    <property type="protein sequence ID" value="PJF34689.1"/>
    <property type="molecule type" value="Genomic_DNA"/>
</dbReference>
<dbReference type="Proteomes" id="UP000229681">
    <property type="component" value="Unassembled WGS sequence"/>
</dbReference>
<reference evidence="8 9" key="1">
    <citation type="submission" date="2017-11" db="EMBL/GenBank/DDBJ databases">
        <title>Evolution of Phototrophy in the Chloroflexi Phylum Driven by Horizontal Gene Transfer.</title>
        <authorList>
            <person name="Ward L.M."/>
            <person name="Hemp J."/>
            <person name="Shih P.M."/>
            <person name="Mcglynn S.E."/>
            <person name="Fischer W."/>
        </authorList>
    </citation>
    <scope>NUCLEOTIDE SEQUENCE [LARGE SCALE GENOMIC DNA]</scope>
    <source>
        <strain evidence="8">JP3_13</strain>
    </source>
</reference>
<dbReference type="AlphaFoldDB" id="A0A2M8PAW3"/>
<dbReference type="GO" id="GO:0031071">
    <property type="term" value="F:cysteine desulfurase activity"/>
    <property type="evidence" value="ECO:0007669"/>
    <property type="project" value="UniProtKB-EC"/>
</dbReference>
<dbReference type="EC" id="2.8.1.7" evidence="3"/>
<dbReference type="PANTHER" id="PTHR43586:SF8">
    <property type="entry name" value="CYSTEINE DESULFURASE 1, CHLOROPLASTIC"/>
    <property type="match status" value="1"/>
</dbReference>
<proteinExistence type="inferred from homology"/>
<comment type="catalytic activity">
    <reaction evidence="6">
        <text>(sulfur carrier)-H + L-cysteine = (sulfur carrier)-SH + L-alanine</text>
        <dbReference type="Rhea" id="RHEA:43892"/>
        <dbReference type="Rhea" id="RHEA-COMP:14737"/>
        <dbReference type="Rhea" id="RHEA-COMP:14739"/>
        <dbReference type="ChEBI" id="CHEBI:29917"/>
        <dbReference type="ChEBI" id="CHEBI:35235"/>
        <dbReference type="ChEBI" id="CHEBI:57972"/>
        <dbReference type="ChEBI" id="CHEBI:64428"/>
        <dbReference type="EC" id="2.8.1.7"/>
    </reaction>
</comment>
<evidence type="ECO:0000256" key="1">
    <source>
        <dbReference type="ARBA" id="ARBA00001933"/>
    </source>
</evidence>
<keyword evidence="4" id="KW-0808">Transferase</keyword>
<feature type="domain" description="Aminotransferase class V" evidence="7">
    <location>
        <begin position="1"/>
        <end position="300"/>
    </location>
</feature>
<comment type="cofactor">
    <cofactor evidence="1">
        <name>pyridoxal 5'-phosphate</name>
        <dbReference type="ChEBI" id="CHEBI:597326"/>
    </cofactor>
</comment>
<gene>
    <name evidence="8" type="ORF">CUN49_14410</name>
</gene>
<dbReference type="PANTHER" id="PTHR43586">
    <property type="entry name" value="CYSTEINE DESULFURASE"/>
    <property type="match status" value="1"/>
</dbReference>
<evidence type="ECO:0000256" key="6">
    <source>
        <dbReference type="ARBA" id="ARBA00050776"/>
    </source>
</evidence>
<dbReference type="InterPro" id="IPR015421">
    <property type="entry name" value="PyrdxlP-dep_Trfase_major"/>
</dbReference>
<dbReference type="SUPFAM" id="SSF53383">
    <property type="entry name" value="PLP-dependent transferases"/>
    <property type="match status" value="1"/>
</dbReference>
<evidence type="ECO:0000313" key="8">
    <source>
        <dbReference type="EMBL" id="PJF34689.1"/>
    </source>
</evidence>
<evidence type="ECO:0000256" key="4">
    <source>
        <dbReference type="ARBA" id="ARBA00022679"/>
    </source>
</evidence>
<dbReference type="GO" id="GO:0006534">
    <property type="term" value="P:cysteine metabolic process"/>
    <property type="evidence" value="ECO:0007669"/>
    <property type="project" value="InterPro"/>
</dbReference>
<evidence type="ECO:0000256" key="2">
    <source>
        <dbReference type="ARBA" id="ARBA00010447"/>
    </source>
</evidence>
<evidence type="ECO:0000313" key="9">
    <source>
        <dbReference type="Proteomes" id="UP000229681"/>
    </source>
</evidence>
<comment type="caution">
    <text evidence="8">The sequence shown here is derived from an EMBL/GenBank/DDBJ whole genome shotgun (WGS) entry which is preliminary data.</text>
</comment>
<comment type="similarity">
    <text evidence="2">Belongs to the class-V pyridoxal-phosphate-dependent aminotransferase family. Csd subfamily.</text>
</comment>
<dbReference type="Gene3D" id="3.90.1150.10">
    <property type="entry name" value="Aspartate Aminotransferase, domain 1"/>
    <property type="match status" value="1"/>
</dbReference>
<dbReference type="InterPro" id="IPR015424">
    <property type="entry name" value="PyrdxlP-dep_Trfase"/>
</dbReference>
<name>A0A2M8PAW3_9CHLR</name>
<dbReference type="Pfam" id="PF00266">
    <property type="entry name" value="Aminotran_5"/>
    <property type="match status" value="1"/>
</dbReference>
<evidence type="ECO:0000256" key="3">
    <source>
        <dbReference type="ARBA" id="ARBA00012239"/>
    </source>
</evidence>